<gene>
    <name evidence="8" type="ORF">KIMC2_01380</name>
</gene>
<dbReference type="PANTHER" id="PTHR47271">
    <property type="entry name" value="ARGININE DEIMINASE"/>
    <property type="match status" value="1"/>
</dbReference>
<evidence type="ECO:0000256" key="7">
    <source>
        <dbReference type="ARBA" id="ARBA00049429"/>
    </source>
</evidence>
<dbReference type="Gene3D" id="1.10.3930.10">
    <property type="entry name" value="Arginine deiminase"/>
    <property type="match status" value="1"/>
</dbReference>
<evidence type="ECO:0000256" key="4">
    <source>
        <dbReference type="ARBA" id="ARBA00022503"/>
    </source>
</evidence>
<dbReference type="GO" id="GO:0019546">
    <property type="term" value="P:L-arginine deiminase pathway"/>
    <property type="evidence" value="ECO:0007669"/>
    <property type="project" value="TreeGrafter"/>
</dbReference>
<keyword evidence="5" id="KW-0378">Hydrolase</keyword>
<evidence type="ECO:0000256" key="6">
    <source>
        <dbReference type="ARBA" id="ARBA00029544"/>
    </source>
</evidence>
<evidence type="ECO:0000313" key="8">
    <source>
        <dbReference type="EMBL" id="BDR55576.1"/>
    </source>
</evidence>
<evidence type="ECO:0000256" key="3">
    <source>
        <dbReference type="ARBA" id="ARBA00012171"/>
    </source>
</evidence>
<dbReference type="Pfam" id="PF02274">
    <property type="entry name" value="ADI"/>
    <property type="match status" value="1"/>
</dbReference>
<reference evidence="8 9" key="1">
    <citation type="journal article" date="2023" name="Microbiol. Spectr.">
        <title>Symbiosis of Carpenter Bees with Uncharacterized Lactic Acid Bacteria Showing NAD Auxotrophy.</title>
        <authorList>
            <person name="Kawasaki S."/>
            <person name="Ozawa K."/>
            <person name="Mori T."/>
            <person name="Yamamoto A."/>
            <person name="Ito M."/>
            <person name="Ohkuma M."/>
            <person name="Sakamoto M."/>
            <person name="Matsutani M."/>
        </authorList>
    </citation>
    <scope>NUCLEOTIDE SEQUENCE [LARGE SCALE GENOMIC DNA]</scope>
    <source>
        <strain evidence="8 9">KimC2</strain>
    </source>
</reference>
<comment type="catalytic activity">
    <reaction evidence="7">
        <text>L-arginine + H2O = L-citrulline + NH4(+)</text>
        <dbReference type="Rhea" id="RHEA:19597"/>
        <dbReference type="ChEBI" id="CHEBI:15377"/>
        <dbReference type="ChEBI" id="CHEBI:28938"/>
        <dbReference type="ChEBI" id="CHEBI:32682"/>
        <dbReference type="ChEBI" id="CHEBI:57743"/>
        <dbReference type="EC" id="3.5.3.6"/>
    </reaction>
</comment>
<accession>A0AAU9DBM9</accession>
<dbReference type="InterPro" id="IPR003876">
    <property type="entry name" value="Arg_deiminase"/>
</dbReference>
<dbReference type="PRINTS" id="PR01466">
    <property type="entry name" value="ARGDEIMINASE"/>
</dbReference>
<sequence length="223" mass="25623">MTEPIHNYSEIGKLKTVMLKRPGQELENFTPEMLKRLLFDDIPYLQNAQKEHDMFAQKLEKNGVEVLYLENLSAEALDAGGNEAKNYFLEEMLKESGYSIGTTHDALKEYLYQMSTAKMVNKIMSGVRKNELDFNPRDLASLSEDPDYEFYLDPMPSLYFTRDTSACIGNGVSINHMAYPARQRESLFNEIIMKYHPGFLIKGFLFGVIATTIRALKVGMNWY</sequence>
<dbReference type="PANTHER" id="PTHR47271:SF2">
    <property type="entry name" value="ARGININE DEIMINASE"/>
    <property type="match status" value="1"/>
</dbReference>
<comment type="pathway">
    <text evidence="1">Amino-acid degradation; L-arginine degradation via ADI pathway; carbamoyl phosphate from L-arginine: step 1/2.</text>
</comment>
<comment type="similarity">
    <text evidence="2">Belongs to the arginine deiminase family.</text>
</comment>
<evidence type="ECO:0000256" key="5">
    <source>
        <dbReference type="ARBA" id="ARBA00022801"/>
    </source>
</evidence>
<proteinExistence type="inferred from homology"/>
<organism evidence="8 9">
    <name type="scientific">Xylocopilactobacillus apis</name>
    <dbReference type="NCBI Taxonomy" id="2932183"/>
    <lineage>
        <taxon>Bacteria</taxon>
        <taxon>Bacillati</taxon>
        <taxon>Bacillota</taxon>
        <taxon>Bacilli</taxon>
        <taxon>Lactobacillales</taxon>
        <taxon>Lactobacillaceae</taxon>
        <taxon>Xylocopilactobacillus</taxon>
    </lineage>
</organism>
<protein>
    <recommendedName>
        <fullName evidence="6">Arginine deiminase</fullName>
        <ecNumber evidence="3">3.5.3.6</ecNumber>
    </recommendedName>
</protein>
<evidence type="ECO:0000256" key="1">
    <source>
        <dbReference type="ARBA" id="ARBA00005213"/>
    </source>
</evidence>
<name>A0AAU9DBM9_9LACO</name>
<evidence type="ECO:0000256" key="2">
    <source>
        <dbReference type="ARBA" id="ARBA00010206"/>
    </source>
</evidence>
<dbReference type="Proteomes" id="UP001321804">
    <property type="component" value="Chromosome"/>
</dbReference>
<dbReference type="AlphaFoldDB" id="A0AAU9DBM9"/>
<dbReference type="EMBL" id="AP026801">
    <property type="protein sequence ID" value="BDR55576.1"/>
    <property type="molecule type" value="Genomic_DNA"/>
</dbReference>
<dbReference type="EC" id="3.5.3.6" evidence="3"/>
<dbReference type="SUPFAM" id="SSF55909">
    <property type="entry name" value="Pentein"/>
    <property type="match status" value="1"/>
</dbReference>
<dbReference type="GO" id="GO:0016990">
    <property type="term" value="F:arginine deiminase activity"/>
    <property type="evidence" value="ECO:0007669"/>
    <property type="project" value="UniProtKB-EC"/>
</dbReference>
<dbReference type="KEGG" id="xak:KIMC2_01380"/>
<dbReference type="Gene3D" id="3.75.10.10">
    <property type="entry name" value="L-arginine/glycine Amidinotransferase, Chain A"/>
    <property type="match status" value="1"/>
</dbReference>
<keyword evidence="4" id="KW-0056">Arginine metabolism</keyword>
<evidence type="ECO:0000313" key="9">
    <source>
        <dbReference type="Proteomes" id="UP001321804"/>
    </source>
</evidence>
<keyword evidence="9" id="KW-1185">Reference proteome</keyword>